<organism evidence="2 3">
    <name type="scientific">Iris pallida</name>
    <name type="common">Sweet iris</name>
    <dbReference type="NCBI Taxonomy" id="29817"/>
    <lineage>
        <taxon>Eukaryota</taxon>
        <taxon>Viridiplantae</taxon>
        <taxon>Streptophyta</taxon>
        <taxon>Embryophyta</taxon>
        <taxon>Tracheophyta</taxon>
        <taxon>Spermatophyta</taxon>
        <taxon>Magnoliopsida</taxon>
        <taxon>Liliopsida</taxon>
        <taxon>Asparagales</taxon>
        <taxon>Iridaceae</taxon>
        <taxon>Iridoideae</taxon>
        <taxon>Irideae</taxon>
        <taxon>Iris</taxon>
    </lineage>
</organism>
<protein>
    <submittedName>
        <fullName evidence="2">Uncharacterized protein</fullName>
    </submittedName>
</protein>
<evidence type="ECO:0000256" key="1">
    <source>
        <dbReference type="SAM" id="MobiDB-lite"/>
    </source>
</evidence>
<feature type="region of interest" description="Disordered" evidence="1">
    <location>
        <begin position="92"/>
        <end position="138"/>
    </location>
</feature>
<dbReference type="AlphaFoldDB" id="A0AAX6E8P9"/>
<sequence>MYIIITRTLDLSLCCRVRPDPSCPSLELPQSHCNHHGPVVTRWIEPLHHRRCVLKESGHEIELLLCLDPIQIWTCRHPESCLVGVRAQLPISPPRTTSTTRPRQEVSDRPKFATRHESLTRSRCPRAKNHRHLPLRRC</sequence>
<evidence type="ECO:0000313" key="3">
    <source>
        <dbReference type="Proteomes" id="UP001140949"/>
    </source>
</evidence>
<keyword evidence="3" id="KW-1185">Reference proteome</keyword>
<name>A0AAX6E8P9_IRIPA</name>
<reference evidence="2" key="2">
    <citation type="submission" date="2023-04" db="EMBL/GenBank/DDBJ databases">
        <authorList>
            <person name="Bruccoleri R.E."/>
            <person name="Oakeley E.J."/>
            <person name="Faust A.-M."/>
            <person name="Dessus-Babus S."/>
            <person name="Altorfer M."/>
            <person name="Burckhardt D."/>
            <person name="Oertli M."/>
            <person name="Naumann U."/>
            <person name="Petersen F."/>
            <person name="Wong J."/>
        </authorList>
    </citation>
    <scope>NUCLEOTIDE SEQUENCE</scope>
    <source>
        <strain evidence="2">GSM-AAB239-AS_SAM_17_03QT</strain>
        <tissue evidence="2">Leaf</tissue>
    </source>
</reference>
<feature type="compositionally biased region" description="Basic and acidic residues" evidence="1">
    <location>
        <begin position="102"/>
        <end position="120"/>
    </location>
</feature>
<dbReference type="EMBL" id="JANAVB010039017">
    <property type="protein sequence ID" value="KAJ6800289.1"/>
    <property type="molecule type" value="Genomic_DNA"/>
</dbReference>
<evidence type="ECO:0000313" key="2">
    <source>
        <dbReference type="EMBL" id="KAJ6800289.1"/>
    </source>
</evidence>
<gene>
    <name evidence="2" type="ORF">M6B38_203305</name>
</gene>
<comment type="caution">
    <text evidence="2">The sequence shown here is derived from an EMBL/GenBank/DDBJ whole genome shotgun (WGS) entry which is preliminary data.</text>
</comment>
<reference evidence="2" key="1">
    <citation type="journal article" date="2023" name="GigaByte">
        <title>Genome assembly of the bearded iris, Iris pallida Lam.</title>
        <authorList>
            <person name="Bruccoleri R.E."/>
            <person name="Oakeley E.J."/>
            <person name="Faust A.M.E."/>
            <person name="Altorfer M."/>
            <person name="Dessus-Babus S."/>
            <person name="Burckhardt D."/>
            <person name="Oertli M."/>
            <person name="Naumann U."/>
            <person name="Petersen F."/>
            <person name="Wong J."/>
        </authorList>
    </citation>
    <scope>NUCLEOTIDE SEQUENCE</scope>
    <source>
        <strain evidence="2">GSM-AAB239-AS_SAM_17_03QT</strain>
    </source>
</reference>
<accession>A0AAX6E8P9</accession>
<feature type="compositionally biased region" description="Basic residues" evidence="1">
    <location>
        <begin position="123"/>
        <end position="138"/>
    </location>
</feature>
<dbReference type="Proteomes" id="UP001140949">
    <property type="component" value="Unassembled WGS sequence"/>
</dbReference>
<proteinExistence type="predicted"/>